<reference evidence="4" key="1">
    <citation type="submission" date="2010-07" db="EMBL/GenBank/DDBJ databases">
        <title>The genome sequence of Gaeumannomyces graminis var. tritici strain R3-111a-1.</title>
        <authorList>
            <consortium name="The Broad Institute Genome Sequencing Platform"/>
            <person name="Ma L.-J."/>
            <person name="Dead R."/>
            <person name="Young S."/>
            <person name="Zeng Q."/>
            <person name="Koehrsen M."/>
            <person name="Alvarado L."/>
            <person name="Berlin A."/>
            <person name="Chapman S.B."/>
            <person name="Chen Z."/>
            <person name="Freedman E."/>
            <person name="Gellesch M."/>
            <person name="Goldberg J."/>
            <person name="Griggs A."/>
            <person name="Gujja S."/>
            <person name="Heilman E.R."/>
            <person name="Heiman D."/>
            <person name="Hepburn T."/>
            <person name="Howarth C."/>
            <person name="Jen D."/>
            <person name="Larson L."/>
            <person name="Mehta T."/>
            <person name="Neiman D."/>
            <person name="Pearson M."/>
            <person name="Roberts A."/>
            <person name="Saif S."/>
            <person name="Shea T."/>
            <person name="Shenoy N."/>
            <person name="Sisk P."/>
            <person name="Stolte C."/>
            <person name="Sykes S."/>
            <person name="Walk T."/>
            <person name="White J."/>
            <person name="Yandava C."/>
            <person name="Haas B."/>
            <person name="Nusbaum C."/>
            <person name="Birren B."/>
        </authorList>
    </citation>
    <scope>NUCLEOTIDE SEQUENCE [LARGE SCALE GENOMIC DNA]</scope>
    <source>
        <strain evidence="4">R3-111a-1</strain>
    </source>
</reference>
<reference evidence="3" key="4">
    <citation type="journal article" date="2015" name="G3 (Bethesda)">
        <title>Genome sequences of three phytopathogenic species of the Magnaporthaceae family of fungi.</title>
        <authorList>
            <person name="Okagaki L.H."/>
            <person name="Nunes C.C."/>
            <person name="Sailsbery J."/>
            <person name="Clay B."/>
            <person name="Brown D."/>
            <person name="John T."/>
            <person name="Oh Y."/>
            <person name="Young N."/>
            <person name="Fitzgerald M."/>
            <person name="Haas B.J."/>
            <person name="Zeng Q."/>
            <person name="Young S."/>
            <person name="Adiconis X."/>
            <person name="Fan L."/>
            <person name="Levin J.Z."/>
            <person name="Mitchell T.K."/>
            <person name="Okubara P.A."/>
            <person name="Farman M.L."/>
            <person name="Kohn L.M."/>
            <person name="Birren B."/>
            <person name="Ma L.-J."/>
            <person name="Dean R.A."/>
        </authorList>
    </citation>
    <scope>NUCLEOTIDE SEQUENCE</scope>
    <source>
        <strain evidence="3">R3-111a-1</strain>
    </source>
</reference>
<evidence type="ECO:0000256" key="1">
    <source>
        <dbReference type="SAM" id="MobiDB-lite"/>
    </source>
</evidence>
<dbReference type="AlphaFoldDB" id="J3NR56"/>
<dbReference type="Proteomes" id="UP000006039">
    <property type="component" value="Unassembled WGS sequence"/>
</dbReference>
<organism evidence="2">
    <name type="scientific">Gaeumannomyces tritici (strain R3-111a-1)</name>
    <name type="common">Wheat and barley take-all root rot fungus</name>
    <name type="synonym">Gaeumannomyces graminis var. tritici</name>
    <dbReference type="NCBI Taxonomy" id="644352"/>
    <lineage>
        <taxon>Eukaryota</taxon>
        <taxon>Fungi</taxon>
        <taxon>Dikarya</taxon>
        <taxon>Ascomycota</taxon>
        <taxon>Pezizomycotina</taxon>
        <taxon>Sordariomycetes</taxon>
        <taxon>Sordariomycetidae</taxon>
        <taxon>Magnaporthales</taxon>
        <taxon>Magnaporthaceae</taxon>
        <taxon>Gaeumannomyces</taxon>
    </lineage>
</organism>
<keyword evidence="4" id="KW-1185">Reference proteome</keyword>
<proteinExistence type="predicted"/>
<evidence type="ECO:0000313" key="4">
    <source>
        <dbReference type="Proteomes" id="UP000006039"/>
    </source>
</evidence>
<sequence length="100" mass="10749">MRPRITWGPPGTVRDSVDAEEAPSSIFRTRYGKRLDRAAPAPGFGFRGIGGGSPSPPGLQPCDKLVRGNPPRMATAPDGETPFARYERHVTYTVAEAPSI</sequence>
<dbReference type="EnsemblFungi" id="EJT78662">
    <property type="protein sequence ID" value="EJT78662"/>
    <property type="gene ID" value="GGTG_03761"/>
</dbReference>
<dbReference type="VEuPathDB" id="FungiDB:GGTG_03761"/>
<dbReference type="EMBL" id="GL385396">
    <property type="protein sequence ID" value="EJT78662.1"/>
    <property type="molecule type" value="Genomic_DNA"/>
</dbReference>
<dbReference type="GeneID" id="20344219"/>
<feature type="region of interest" description="Disordered" evidence="1">
    <location>
        <begin position="1"/>
        <end position="21"/>
    </location>
</feature>
<reference evidence="2" key="2">
    <citation type="submission" date="2010-07" db="EMBL/GenBank/DDBJ databases">
        <authorList>
            <consortium name="The Broad Institute Genome Sequencing Platform"/>
            <consortium name="Broad Institute Genome Sequencing Center for Infectious Disease"/>
            <person name="Ma L.-J."/>
            <person name="Dead R."/>
            <person name="Young S."/>
            <person name="Zeng Q."/>
            <person name="Koehrsen M."/>
            <person name="Alvarado L."/>
            <person name="Berlin A."/>
            <person name="Chapman S.B."/>
            <person name="Chen Z."/>
            <person name="Freedman E."/>
            <person name="Gellesch M."/>
            <person name="Goldberg J."/>
            <person name="Griggs A."/>
            <person name="Gujja S."/>
            <person name="Heilman E.R."/>
            <person name="Heiman D."/>
            <person name="Hepburn T."/>
            <person name="Howarth C."/>
            <person name="Jen D."/>
            <person name="Larson L."/>
            <person name="Mehta T."/>
            <person name="Neiman D."/>
            <person name="Pearson M."/>
            <person name="Roberts A."/>
            <person name="Saif S."/>
            <person name="Shea T."/>
            <person name="Shenoy N."/>
            <person name="Sisk P."/>
            <person name="Stolte C."/>
            <person name="Sykes S."/>
            <person name="Walk T."/>
            <person name="White J."/>
            <person name="Yandava C."/>
            <person name="Haas B."/>
            <person name="Nusbaum C."/>
            <person name="Birren B."/>
        </authorList>
    </citation>
    <scope>NUCLEOTIDE SEQUENCE</scope>
    <source>
        <strain evidence="2">R3-111a-1</strain>
    </source>
</reference>
<reference evidence="3" key="5">
    <citation type="submission" date="2018-04" db="UniProtKB">
        <authorList>
            <consortium name="EnsemblFungi"/>
        </authorList>
    </citation>
    <scope>IDENTIFICATION</scope>
    <source>
        <strain evidence="3">R3-111a-1</strain>
    </source>
</reference>
<dbReference type="RefSeq" id="XP_009219807.1">
    <property type="nucleotide sequence ID" value="XM_009221543.1"/>
</dbReference>
<evidence type="ECO:0000313" key="2">
    <source>
        <dbReference type="EMBL" id="EJT78662.1"/>
    </source>
</evidence>
<dbReference type="HOGENOM" id="CLU_2306334_0_0_1"/>
<reference evidence="2" key="3">
    <citation type="submission" date="2010-09" db="EMBL/GenBank/DDBJ databases">
        <title>Annotation of Gaeumannomyces graminis var. tritici R3-111a-1.</title>
        <authorList>
            <consortium name="The Broad Institute Genome Sequencing Platform"/>
            <person name="Ma L.-J."/>
            <person name="Dead R."/>
            <person name="Young S.K."/>
            <person name="Zeng Q."/>
            <person name="Gargeya S."/>
            <person name="Fitzgerald M."/>
            <person name="Haas B."/>
            <person name="Abouelleil A."/>
            <person name="Alvarado L."/>
            <person name="Arachchi H.M."/>
            <person name="Berlin A."/>
            <person name="Brown A."/>
            <person name="Chapman S.B."/>
            <person name="Chen Z."/>
            <person name="Dunbar C."/>
            <person name="Freedman E."/>
            <person name="Gearin G."/>
            <person name="Gellesch M."/>
            <person name="Goldberg J."/>
            <person name="Griggs A."/>
            <person name="Gujja S."/>
            <person name="Heiman D."/>
            <person name="Howarth C."/>
            <person name="Larson L."/>
            <person name="Lui A."/>
            <person name="MacDonald P.J.P."/>
            <person name="Mehta T."/>
            <person name="Montmayeur A."/>
            <person name="Murphy C."/>
            <person name="Neiman D."/>
            <person name="Pearson M."/>
            <person name="Priest M."/>
            <person name="Roberts A."/>
            <person name="Saif S."/>
            <person name="Shea T."/>
            <person name="Shenoy N."/>
            <person name="Sisk P."/>
            <person name="Stolte C."/>
            <person name="Sykes S."/>
            <person name="Yandava C."/>
            <person name="Wortman J."/>
            <person name="Nusbaum C."/>
            <person name="Birren B."/>
        </authorList>
    </citation>
    <scope>NUCLEOTIDE SEQUENCE</scope>
    <source>
        <strain evidence="2">R3-111a-1</strain>
    </source>
</reference>
<evidence type="ECO:0000313" key="3">
    <source>
        <dbReference type="EnsemblFungi" id="EJT78662"/>
    </source>
</evidence>
<gene>
    <name evidence="3" type="primary">20344219</name>
    <name evidence="2" type="ORF">GGTG_03761</name>
</gene>
<protein>
    <submittedName>
        <fullName evidence="2 3">Uncharacterized protein</fullName>
    </submittedName>
</protein>
<accession>J3NR56</accession>
<name>J3NR56_GAET3</name>